<evidence type="ECO:0000313" key="2">
    <source>
        <dbReference type="EMBL" id="MFC0470054.1"/>
    </source>
</evidence>
<dbReference type="Gene3D" id="1.10.443.10">
    <property type="entry name" value="Intergrase catalytic core"/>
    <property type="match status" value="1"/>
</dbReference>
<dbReference type="InterPro" id="IPR011010">
    <property type="entry name" value="DNA_brk_join_enz"/>
</dbReference>
<name>A0ABV6K9X5_9BACI</name>
<keyword evidence="3" id="KW-1185">Reference proteome</keyword>
<proteinExistence type="predicted"/>
<reference evidence="2 3" key="1">
    <citation type="submission" date="2024-09" db="EMBL/GenBank/DDBJ databases">
        <authorList>
            <person name="Sun Q."/>
            <person name="Mori K."/>
        </authorList>
    </citation>
    <scope>NUCLEOTIDE SEQUENCE [LARGE SCALE GENOMIC DNA]</scope>
    <source>
        <strain evidence="2 3">NCAIM B.02610</strain>
    </source>
</reference>
<dbReference type="EMBL" id="JBHLUX010000017">
    <property type="protein sequence ID" value="MFC0470054.1"/>
    <property type="molecule type" value="Genomic_DNA"/>
</dbReference>
<accession>A0ABV6K9X5</accession>
<evidence type="ECO:0000256" key="1">
    <source>
        <dbReference type="ARBA" id="ARBA00023172"/>
    </source>
</evidence>
<organism evidence="2 3">
    <name type="scientific">Halalkalibacter kiskunsagensis</name>
    <dbReference type="NCBI Taxonomy" id="1548599"/>
    <lineage>
        <taxon>Bacteria</taxon>
        <taxon>Bacillati</taxon>
        <taxon>Bacillota</taxon>
        <taxon>Bacilli</taxon>
        <taxon>Bacillales</taxon>
        <taxon>Bacillaceae</taxon>
        <taxon>Halalkalibacter</taxon>
    </lineage>
</organism>
<dbReference type="RefSeq" id="WP_335961325.1">
    <property type="nucleotide sequence ID" value="NZ_JAXBLX010000016.1"/>
</dbReference>
<keyword evidence="1" id="KW-0233">DNA recombination</keyword>
<evidence type="ECO:0000313" key="3">
    <source>
        <dbReference type="Proteomes" id="UP001589838"/>
    </source>
</evidence>
<comment type="caution">
    <text evidence="2">The sequence shown here is derived from an EMBL/GenBank/DDBJ whole genome shotgun (WGS) entry which is preliminary data.</text>
</comment>
<dbReference type="InterPro" id="IPR013762">
    <property type="entry name" value="Integrase-like_cat_sf"/>
</dbReference>
<gene>
    <name evidence="2" type="ORF">ACFFHM_05825</name>
</gene>
<dbReference type="Proteomes" id="UP001589838">
    <property type="component" value="Unassembled WGS sequence"/>
</dbReference>
<protein>
    <submittedName>
        <fullName evidence="2">Tyrosine-type recombinase/integrase</fullName>
    </submittedName>
</protein>
<dbReference type="SUPFAM" id="SSF56349">
    <property type="entry name" value="DNA breaking-rejoining enzymes"/>
    <property type="match status" value="1"/>
</dbReference>
<sequence>MAQIPPKGMFGKCHGRTTPYIFTEQEICILMQASMELYVPDGLRCKTISTAIGLLWSTGMRPNEVCQLMDDDVDLNNVLITIGTE</sequence>